<comment type="caution">
    <text evidence="1">The sequence shown here is derived from an EMBL/GenBank/DDBJ whole genome shotgun (WGS) entry which is preliminary data.</text>
</comment>
<reference evidence="2" key="1">
    <citation type="journal article" date="2023" name="G3 (Bethesda)">
        <title>Genome assembly and association tests identify interacting loci associated with vigor, precocity, and sex in interspecific pistachio rootstocks.</title>
        <authorList>
            <person name="Palmer W."/>
            <person name="Jacygrad E."/>
            <person name="Sagayaradj S."/>
            <person name="Cavanaugh K."/>
            <person name="Han R."/>
            <person name="Bertier L."/>
            <person name="Beede B."/>
            <person name="Kafkas S."/>
            <person name="Golino D."/>
            <person name="Preece J."/>
            <person name="Michelmore R."/>
        </authorList>
    </citation>
    <scope>NUCLEOTIDE SEQUENCE [LARGE SCALE GENOMIC DNA]</scope>
</reference>
<accession>A0ACC0XX11</accession>
<protein>
    <submittedName>
        <fullName evidence="1">Uncharacterized protein</fullName>
    </submittedName>
</protein>
<name>A0ACC0XX11_9ROSI</name>
<dbReference type="Proteomes" id="UP001163603">
    <property type="component" value="Chromosome 10"/>
</dbReference>
<sequence length="400" mass="44191">MCTEGVNQAAQLSEINTLKITLPQAEILSTLTSTSVSLISSRKTFMFPIDRIRGCCYSETGQLFYTSEATVKLPDNVTISAIFMFGDSIVDTGNNNNKLNAVARSNFPPYGRDFMGAKPTGRFSNGKIPSDLIVETLGIKEVLPAYLDPDIQTKDLLTGVSFASAGAGYDPVTSWLVSAISLTKQLQLFEECMERVKESVGEERARNITANSVSIVSAGSNDIANTYFLLLFRILEFNISSYADLLATSASLFLEGARKIGVLGSPPLGCMPSSRTVRGGLDRNCVTYYNEAAQLFNSKMKVVLDNLNKKYPQSRMVFIDGYTIMNDIIQNPKKYGFEVADRGCCGTGTFEVAATCNQWSLFTCTNASKYVFWDSYHPTEETYRILMDYLFPDMLNQLFS</sequence>
<proteinExistence type="predicted"/>
<organism evidence="1 2">
    <name type="scientific">Pistacia integerrima</name>
    <dbReference type="NCBI Taxonomy" id="434235"/>
    <lineage>
        <taxon>Eukaryota</taxon>
        <taxon>Viridiplantae</taxon>
        <taxon>Streptophyta</taxon>
        <taxon>Embryophyta</taxon>
        <taxon>Tracheophyta</taxon>
        <taxon>Spermatophyta</taxon>
        <taxon>Magnoliopsida</taxon>
        <taxon>eudicotyledons</taxon>
        <taxon>Gunneridae</taxon>
        <taxon>Pentapetalae</taxon>
        <taxon>rosids</taxon>
        <taxon>malvids</taxon>
        <taxon>Sapindales</taxon>
        <taxon>Anacardiaceae</taxon>
        <taxon>Pistacia</taxon>
    </lineage>
</organism>
<dbReference type="EMBL" id="CM047745">
    <property type="protein sequence ID" value="KAJ0026036.1"/>
    <property type="molecule type" value="Genomic_DNA"/>
</dbReference>
<keyword evidence="2" id="KW-1185">Reference proteome</keyword>
<gene>
    <name evidence="1" type="ORF">Pint_09338</name>
</gene>
<evidence type="ECO:0000313" key="1">
    <source>
        <dbReference type="EMBL" id="KAJ0026036.1"/>
    </source>
</evidence>
<evidence type="ECO:0000313" key="2">
    <source>
        <dbReference type="Proteomes" id="UP001163603"/>
    </source>
</evidence>